<reference evidence="1" key="1">
    <citation type="submission" date="2018-05" db="EMBL/GenBank/DDBJ databases">
        <authorList>
            <person name="Lanie J.A."/>
            <person name="Ng W.-L."/>
            <person name="Kazmierczak K.M."/>
            <person name="Andrzejewski T.M."/>
            <person name="Davidsen T.M."/>
            <person name="Wayne K.J."/>
            <person name="Tettelin H."/>
            <person name="Glass J.I."/>
            <person name="Rusch D."/>
            <person name="Podicherti R."/>
            <person name="Tsui H.-C.T."/>
            <person name="Winkler M.E."/>
        </authorList>
    </citation>
    <scope>NUCLEOTIDE SEQUENCE</scope>
</reference>
<sequence length="89" mass="9208">MYIVNNQGVVIKQISHPETSLTSLAINSSGSTLIAETADGRVFAFDSQGTMTWEVFIGGVITSVALNTPGNNIASSSGNTVYLLSGDGL</sequence>
<name>A0A382BU24_9ZZZZ</name>
<accession>A0A382BU24</accession>
<organism evidence="1">
    <name type="scientific">marine metagenome</name>
    <dbReference type="NCBI Taxonomy" id="408172"/>
    <lineage>
        <taxon>unclassified sequences</taxon>
        <taxon>metagenomes</taxon>
        <taxon>ecological metagenomes</taxon>
    </lineage>
</organism>
<proteinExistence type="predicted"/>
<dbReference type="Gene3D" id="2.130.10.10">
    <property type="entry name" value="YVTN repeat-like/Quinoprotein amine dehydrogenase"/>
    <property type="match status" value="1"/>
</dbReference>
<dbReference type="SUPFAM" id="SSF50969">
    <property type="entry name" value="YVTN repeat-like/Quinoprotein amine dehydrogenase"/>
    <property type="match status" value="1"/>
</dbReference>
<protein>
    <recommendedName>
        <fullName evidence="2">Bulb-type lectin domain-containing protein</fullName>
    </recommendedName>
</protein>
<dbReference type="InterPro" id="IPR015943">
    <property type="entry name" value="WD40/YVTN_repeat-like_dom_sf"/>
</dbReference>
<dbReference type="InterPro" id="IPR011044">
    <property type="entry name" value="Quino_amine_DH_bsu"/>
</dbReference>
<dbReference type="AlphaFoldDB" id="A0A382BU24"/>
<dbReference type="EMBL" id="UINC01031374">
    <property type="protein sequence ID" value="SVB17308.1"/>
    <property type="molecule type" value="Genomic_DNA"/>
</dbReference>
<evidence type="ECO:0008006" key="2">
    <source>
        <dbReference type="Google" id="ProtNLM"/>
    </source>
</evidence>
<evidence type="ECO:0000313" key="1">
    <source>
        <dbReference type="EMBL" id="SVB17308.1"/>
    </source>
</evidence>
<gene>
    <name evidence="1" type="ORF">METZ01_LOCUS170162</name>
</gene>